<sequence>MPSREILRLDRHGQPQKWITKNEAATYYATDSVAWTLGDTFAALRGGLNSMTGQISRIEVHPIIAVRGVAKVNLFDACPALTKRTLVARDRNTCGFCGGVFKYDDLTCDHIVPQSKGGLTKWENCICCCKKCNGAKADMSCEEANMPLLFAPYRPSHAEHLILSGRNIRADVHAFLAARLPKGSRLL</sequence>
<evidence type="ECO:0000313" key="2">
    <source>
        <dbReference type="EMBL" id="OLP04610.1"/>
    </source>
</evidence>
<dbReference type="Proteomes" id="UP000185911">
    <property type="component" value="Unassembled WGS sequence"/>
</dbReference>
<protein>
    <submittedName>
        <fullName evidence="2">HNH endonuclease family protein</fullName>
    </submittedName>
</protein>
<dbReference type="Gene3D" id="1.10.30.50">
    <property type="match status" value="1"/>
</dbReference>
<feature type="domain" description="HNH nuclease" evidence="1">
    <location>
        <begin position="81"/>
        <end position="134"/>
    </location>
</feature>
<dbReference type="CDD" id="cd00085">
    <property type="entry name" value="HNHc"/>
    <property type="match status" value="1"/>
</dbReference>
<dbReference type="AlphaFoldDB" id="A0A1Q8Y9Q6"/>
<dbReference type="PANTHER" id="PTHR33877:SF2">
    <property type="entry name" value="OS07G0170200 PROTEIN"/>
    <property type="match status" value="1"/>
</dbReference>
<dbReference type="InterPro" id="IPR003615">
    <property type="entry name" value="HNH_nuc"/>
</dbReference>
<organism evidence="2 3">
    <name type="scientific">Rhodoferax antarcticus ANT.BR</name>
    <dbReference type="NCBI Taxonomy" id="1111071"/>
    <lineage>
        <taxon>Bacteria</taxon>
        <taxon>Pseudomonadati</taxon>
        <taxon>Pseudomonadota</taxon>
        <taxon>Betaproteobacteria</taxon>
        <taxon>Burkholderiales</taxon>
        <taxon>Comamonadaceae</taxon>
        <taxon>Rhodoferax</taxon>
    </lineage>
</organism>
<evidence type="ECO:0000313" key="3">
    <source>
        <dbReference type="Proteomes" id="UP000185911"/>
    </source>
</evidence>
<keyword evidence="3" id="KW-1185">Reference proteome</keyword>
<gene>
    <name evidence="2" type="ORF">BLL52_4149</name>
</gene>
<comment type="caution">
    <text evidence="2">The sequence shown here is derived from an EMBL/GenBank/DDBJ whole genome shotgun (WGS) entry which is preliminary data.</text>
</comment>
<keyword evidence="2" id="KW-0378">Hydrolase</keyword>
<name>A0A1Q8Y9Q6_9BURK</name>
<reference evidence="2 3" key="1">
    <citation type="submission" date="2017-01" db="EMBL/GenBank/DDBJ databases">
        <title>Genome sequence of Rhodoferax antarcticus ANT.BR, a psychrophilic purple nonsulfur bacterium from an Antarctic microbial mat.</title>
        <authorList>
            <person name="Baker J."/>
            <person name="Riester C."/>
            <person name="Skinner B."/>
            <person name="Newell A."/>
            <person name="Swingley W."/>
            <person name="Madigan M."/>
            <person name="Jung D."/>
            <person name="Asao M."/>
            <person name="Chen M."/>
            <person name="Loughlin P."/>
            <person name="Pan H."/>
            <person name="Lin S."/>
            <person name="Li N."/>
            <person name="Shaw J."/>
            <person name="Prado M."/>
            <person name="Sherman C."/>
            <person name="Li X."/>
            <person name="Tang J."/>
            <person name="Blankenship R."/>
            <person name="Zhao T."/>
            <person name="Touchman J."/>
            <person name="Sattley M."/>
        </authorList>
    </citation>
    <scope>NUCLEOTIDE SEQUENCE [LARGE SCALE GENOMIC DNA]</scope>
    <source>
        <strain evidence="2 3">ANT.BR</strain>
    </source>
</reference>
<dbReference type="InterPro" id="IPR052892">
    <property type="entry name" value="NA-targeting_endonuclease"/>
</dbReference>
<dbReference type="PANTHER" id="PTHR33877">
    <property type="entry name" value="SLL1193 PROTEIN"/>
    <property type="match status" value="1"/>
</dbReference>
<dbReference type="SMART" id="SM00507">
    <property type="entry name" value="HNHc"/>
    <property type="match status" value="1"/>
</dbReference>
<evidence type="ECO:0000259" key="1">
    <source>
        <dbReference type="SMART" id="SM00507"/>
    </source>
</evidence>
<keyword evidence="2" id="KW-0540">Nuclease</keyword>
<keyword evidence="2" id="KW-0255">Endonuclease</keyword>
<accession>A0A1Q8Y9Q6</accession>
<proteinExistence type="predicted"/>
<dbReference type="Pfam" id="PF01844">
    <property type="entry name" value="HNH"/>
    <property type="match status" value="1"/>
</dbReference>
<dbReference type="InterPro" id="IPR002711">
    <property type="entry name" value="HNH"/>
</dbReference>
<dbReference type="EMBL" id="MSYM01000020">
    <property type="protein sequence ID" value="OLP04610.1"/>
    <property type="molecule type" value="Genomic_DNA"/>
</dbReference>
<dbReference type="RefSeq" id="WP_075588208.1">
    <property type="nucleotide sequence ID" value="NZ_MSYM01000020.1"/>
</dbReference>
<dbReference type="GO" id="GO:0004519">
    <property type="term" value="F:endonuclease activity"/>
    <property type="evidence" value="ECO:0007669"/>
    <property type="project" value="UniProtKB-KW"/>
</dbReference>